<organism evidence="1">
    <name type="scientific">marine sediment metagenome</name>
    <dbReference type="NCBI Taxonomy" id="412755"/>
    <lineage>
        <taxon>unclassified sequences</taxon>
        <taxon>metagenomes</taxon>
        <taxon>ecological metagenomes</taxon>
    </lineage>
</organism>
<protein>
    <submittedName>
        <fullName evidence="1">Uncharacterized protein</fullName>
    </submittedName>
</protein>
<gene>
    <name evidence="1" type="ORF">LCGC14_2811530</name>
</gene>
<name>A0A0F8YJP8_9ZZZZ</name>
<comment type="caution">
    <text evidence="1">The sequence shown here is derived from an EMBL/GenBank/DDBJ whole genome shotgun (WGS) entry which is preliminary data.</text>
</comment>
<dbReference type="EMBL" id="LAZR01053039">
    <property type="protein sequence ID" value="KKK81627.1"/>
    <property type="molecule type" value="Genomic_DNA"/>
</dbReference>
<proteinExistence type="predicted"/>
<reference evidence="1" key="1">
    <citation type="journal article" date="2015" name="Nature">
        <title>Complex archaea that bridge the gap between prokaryotes and eukaryotes.</title>
        <authorList>
            <person name="Spang A."/>
            <person name="Saw J.H."/>
            <person name="Jorgensen S.L."/>
            <person name="Zaremba-Niedzwiedzka K."/>
            <person name="Martijn J."/>
            <person name="Lind A.E."/>
            <person name="van Eijk R."/>
            <person name="Schleper C."/>
            <person name="Guy L."/>
            <person name="Ettema T.J."/>
        </authorList>
    </citation>
    <scope>NUCLEOTIDE SEQUENCE</scope>
</reference>
<sequence length="182" mass="21348">MPDKDILVTEPVETPPPEVSVASAIIPYARDTTDAMYLGYRACGFSTREATKMIKRSATWLSLRRRDPVFKDLEHRIPEFRKELSKEYVELEFFRNFRLVLEKDYKVLMRSLEKVDKEHPEMSKQEQEYLIKLRSQYTPQQMQILEGVVSSIGDGFNFARWVAEHQEVVQVSRTDTVTVIKE</sequence>
<accession>A0A0F8YJP8</accession>
<evidence type="ECO:0000313" key="1">
    <source>
        <dbReference type="EMBL" id="KKK81627.1"/>
    </source>
</evidence>
<dbReference type="AlphaFoldDB" id="A0A0F8YJP8"/>